<feature type="domain" description="NB-ARC" evidence="1">
    <location>
        <begin position="6"/>
        <end position="77"/>
    </location>
</feature>
<dbReference type="SUPFAM" id="SSF48452">
    <property type="entry name" value="TPR-like"/>
    <property type="match status" value="1"/>
</dbReference>
<dbReference type="PANTHER" id="PTHR35205">
    <property type="entry name" value="NB-ARC AND TPR DOMAIN PROTEIN"/>
    <property type="match status" value="1"/>
</dbReference>
<dbReference type="eggNOG" id="ENOG502SICG">
    <property type="taxonomic scope" value="Eukaryota"/>
</dbReference>
<dbReference type="InterPro" id="IPR056681">
    <property type="entry name" value="DUF7779"/>
</dbReference>
<dbReference type="Proteomes" id="UP000012174">
    <property type="component" value="Unassembled WGS sequence"/>
</dbReference>
<dbReference type="EMBL" id="KB706373">
    <property type="protein sequence ID" value="EMR67716.1"/>
    <property type="molecule type" value="Genomic_DNA"/>
</dbReference>
<dbReference type="InterPro" id="IPR002182">
    <property type="entry name" value="NB-ARC"/>
</dbReference>
<feature type="domain" description="DUF7779" evidence="2">
    <location>
        <begin position="235"/>
        <end position="323"/>
    </location>
</feature>
<dbReference type="Pfam" id="PF25000">
    <property type="entry name" value="DUF7779"/>
    <property type="match status" value="1"/>
</dbReference>
<dbReference type="Pfam" id="PF00931">
    <property type="entry name" value="NB-ARC"/>
    <property type="match status" value="1"/>
</dbReference>
<dbReference type="STRING" id="1287681.M7TCU7"/>
<dbReference type="SMART" id="SM00028">
    <property type="entry name" value="TPR"/>
    <property type="match status" value="3"/>
</dbReference>
<dbReference type="InterPro" id="IPR019734">
    <property type="entry name" value="TPR_rpt"/>
</dbReference>
<dbReference type="Pfam" id="PF13424">
    <property type="entry name" value="TPR_12"/>
    <property type="match status" value="1"/>
</dbReference>
<evidence type="ECO:0000313" key="3">
    <source>
        <dbReference type="EMBL" id="EMR67716.1"/>
    </source>
</evidence>
<evidence type="ECO:0000259" key="2">
    <source>
        <dbReference type="Pfam" id="PF25000"/>
    </source>
</evidence>
<dbReference type="SUPFAM" id="SSF52540">
    <property type="entry name" value="P-loop containing nucleoside triphosphate hydrolases"/>
    <property type="match status" value="1"/>
</dbReference>
<dbReference type="InterPro" id="IPR027417">
    <property type="entry name" value="P-loop_NTPase"/>
</dbReference>
<dbReference type="AlphaFoldDB" id="M7TCU7"/>
<reference evidence="4" key="1">
    <citation type="journal article" date="2013" name="Genome Announc.">
        <title>Draft genome sequence of the grapevine dieback fungus Eutypa lata UCR-EL1.</title>
        <authorList>
            <person name="Blanco-Ulate B."/>
            <person name="Rolshausen P.E."/>
            <person name="Cantu D."/>
        </authorList>
    </citation>
    <scope>NUCLEOTIDE SEQUENCE [LARGE SCALE GENOMIC DNA]</scope>
    <source>
        <strain evidence="4">UCR-EL1</strain>
    </source>
</reference>
<dbReference type="Gene3D" id="1.25.40.10">
    <property type="entry name" value="Tetratricopeptide repeat domain"/>
    <property type="match status" value="1"/>
</dbReference>
<accession>M7TCU7</accession>
<dbReference type="HOGENOM" id="CLU_000288_125_7_1"/>
<dbReference type="KEGG" id="ela:UCREL1_5283"/>
<sequence length="712" mass="80360">MPLRTFAIYGMGGMGKTDIAIEFIHSRKMKFDAIFWVNSASTTKLQSGFSEIALKLGLVDEEEARNDDLDAIRDIVKGWLVNPTRTLGSDPPEQDSDIDWLIVFDNADDPDLLYDFWPAGGAGSILITSRNPLAGQANFGDITGIDLPPMSADDAGNFLQMTSHRVTEPNSLDKCAMIVDRLGRLPLAIVQMANVIRNKHLSLDEFIEYYDYDAKRFQEAPIPGLTKQQTIASIWNIESLPPPAVALLQVLSMLDADMIPEDILVTGAPDADLDNFPKDKVGYFEAREALIKSSLISRNIELSFLKLHRLVQDVVRQKLAAEEYRLVYNAAVTLVTAVWPFLDSSNLNQVERLRKVQRYFPHVASFKFLLERKTPSHLKAHIRISALFNEAAWFYILRPGGYGLSDGAEFAALSQQVLDSDPDNTDDCVMSKLLADSYRYQSIIATHMNTELAVPCGKRWISLLVDRIEKYGEREDIRTLPIAYNEFGLSLMRVPDQAEAMKSWEMSCDTIQAQTQAGELPFPFPWSSRALALAYSGDPAAAFNILLPIVEDRENKLGKNDTTTVETGLLLTNLGNIRYVQGRRDEAYSFHQRAVSVVRVTNGERSRWTAKAYYRLAVDHFDNAKYKEAMELLEKCVQFAGDVPWYKPEAARALWKLGRTLLADDEADNEDEAKIHLDKAMKLRREIAPDDDRKESELKDADWDSLVYFSFR</sequence>
<evidence type="ECO:0000259" key="1">
    <source>
        <dbReference type="Pfam" id="PF00931"/>
    </source>
</evidence>
<name>M7TCU7_EUTLA</name>
<gene>
    <name evidence="3" type="ORF">UCREL1_5283</name>
</gene>
<evidence type="ECO:0000313" key="4">
    <source>
        <dbReference type="Proteomes" id="UP000012174"/>
    </source>
</evidence>
<keyword evidence="4" id="KW-1185">Reference proteome</keyword>
<dbReference type="InterPro" id="IPR011990">
    <property type="entry name" value="TPR-like_helical_dom_sf"/>
</dbReference>
<dbReference type="PANTHER" id="PTHR35205:SF1">
    <property type="entry name" value="ZU5 DOMAIN-CONTAINING PROTEIN"/>
    <property type="match status" value="1"/>
</dbReference>
<protein>
    <submittedName>
        <fullName evidence="3">Putative tetratricopeptide repeat domain-containing protein</fullName>
    </submittedName>
</protein>
<dbReference type="OrthoDB" id="6161812at2759"/>
<dbReference type="GO" id="GO:0043531">
    <property type="term" value="F:ADP binding"/>
    <property type="evidence" value="ECO:0007669"/>
    <property type="project" value="InterPro"/>
</dbReference>
<dbReference type="OMA" id="GNIASIW"/>
<organism evidence="3 4">
    <name type="scientific">Eutypa lata (strain UCR-EL1)</name>
    <name type="common">Grapevine dieback disease fungus</name>
    <name type="synonym">Eutypa armeniacae</name>
    <dbReference type="NCBI Taxonomy" id="1287681"/>
    <lineage>
        <taxon>Eukaryota</taxon>
        <taxon>Fungi</taxon>
        <taxon>Dikarya</taxon>
        <taxon>Ascomycota</taxon>
        <taxon>Pezizomycotina</taxon>
        <taxon>Sordariomycetes</taxon>
        <taxon>Xylariomycetidae</taxon>
        <taxon>Xylariales</taxon>
        <taxon>Diatrypaceae</taxon>
        <taxon>Eutypa</taxon>
    </lineage>
</organism>
<proteinExistence type="predicted"/>
<dbReference type="Gene3D" id="3.40.50.300">
    <property type="entry name" value="P-loop containing nucleotide triphosphate hydrolases"/>
    <property type="match status" value="1"/>
</dbReference>